<keyword evidence="4" id="KW-0812">Transmembrane</keyword>
<proteinExistence type="inferred from homology"/>
<dbReference type="PANTHER" id="PTHR30093:SF34">
    <property type="entry name" value="PREPILIN PEPTIDASE-DEPENDENT PROTEIN D"/>
    <property type="match status" value="1"/>
</dbReference>
<keyword evidence="3" id="KW-0281">Fimbrium</keyword>
<dbReference type="Proteomes" id="UP000051934">
    <property type="component" value="Unassembled WGS sequence"/>
</dbReference>
<dbReference type="Gene3D" id="3.30.700.10">
    <property type="entry name" value="Glycoprotein, Type 4 Pilin"/>
    <property type="match status" value="1"/>
</dbReference>
<evidence type="ECO:0000256" key="3">
    <source>
        <dbReference type="RuleBase" id="RU000389"/>
    </source>
</evidence>
<name>A0A0R2SKF6_9GAMM</name>
<accession>A0A0R2SKF6</accession>
<evidence type="ECO:0000313" key="6">
    <source>
        <dbReference type="Proteomes" id="UP000051934"/>
    </source>
</evidence>
<dbReference type="InterPro" id="IPR012902">
    <property type="entry name" value="N_methyl_site"/>
</dbReference>
<evidence type="ECO:0000256" key="2">
    <source>
        <dbReference type="ARBA" id="ARBA00022481"/>
    </source>
</evidence>
<dbReference type="AlphaFoldDB" id="A0A0R2SKF6"/>
<gene>
    <name evidence="5" type="ORF">ABR69_07300</name>
</gene>
<feature type="transmembrane region" description="Helical" evidence="4">
    <location>
        <begin position="25"/>
        <end position="45"/>
    </location>
</feature>
<keyword evidence="4" id="KW-0472">Membrane</keyword>
<organism evidence="5 6">
    <name type="scientific">OM182 bacterium BACL3 MAG-120507-bin80</name>
    <dbReference type="NCBI Taxonomy" id="1655577"/>
    <lineage>
        <taxon>Bacteria</taxon>
        <taxon>Pseudomonadati</taxon>
        <taxon>Pseudomonadota</taxon>
        <taxon>Gammaproteobacteria</taxon>
        <taxon>OMG group</taxon>
        <taxon>OM182 clade</taxon>
    </lineage>
</organism>
<dbReference type="EMBL" id="LIBB01000013">
    <property type="protein sequence ID" value="KRO73277.1"/>
    <property type="molecule type" value="Genomic_DNA"/>
</dbReference>
<dbReference type="GO" id="GO:0007155">
    <property type="term" value="P:cell adhesion"/>
    <property type="evidence" value="ECO:0007669"/>
    <property type="project" value="InterPro"/>
</dbReference>
<dbReference type="InterPro" id="IPR001082">
    <property type="entry name" value="Pilin"/>
</dbReference>
<evidence type="ECO:0000256" key="1">
    <source>
        <dbReference type="ARBA" id="ARBA00005233"/>
    </source>
</evidence>
<sequence>MNTLTLYSPTRYRLIRRSQSRDSGFTLIEIMVVIVIIGILALIAVPQYNVFAQRAEFTELVSAAAPLRTSVEIAIQTRGPADLDALDGGAVAAMGIPATVVAAASVHGSLVANGVITMTWQADGSPLAGITYTLTPNGIVPPVAWVVGGTCVAANFC</sequence>
<keyword evidence="4" id="KW-1133">Transmembrane helix</keyword>
<comment type="caution">
    <text evidence="5">The sequence shown here is derived from an EMBL/GenBank/DDBJ whole genome shotgun (WGS) entry which is preliminary data.</text>
</comment>
<dbReference type="PANTHER" id="PTHR30093">
    <property type="entry name" value="GENERAL SECRETION PATHWAY PROTEIN G"/>
    <property type="match status" value="1"/>
</dbReference>
<dbReference type="NCBIfam" id="TIGR02532">
    <property type="entry name" value="IV_pilin_GFxxxE"/>
    <property type="match status" value="1"/>
</dbReference>
<dbReference type="Pfam" id="PF07963">
    <property type="entry name" value="N_methyl"/>
    <property type="match status" value="1"/>
</dbReference>
<dbReference type="SUPFAM" id="SSF54523">
    <property type="entry name" value="Pili subunits"/>
    <property type="match status" value="1"/>
</dbReference>
<protein>
    <recommendedName>
        <fullName evidence="7">Pilus assembly protein TapA</fullName>
    </recommendedName>
</protein>
<keyword evidence="2" id="KW-0488">Methylation</keyword>
<dbReference type="GO" id="GO:0009289">
    <property type="term" value="C:pilus"/>
    <property type="evidence" value="ECO:0007669"/>
    <property type="project" value="InterPro"/>
</dbReference>
<dbReference type="InterPro" id="IPR045584">
    <property type="entry name" value="Pilin-like"/>
</dbReference>
<dbReference type="PROSITE" id="PS00409">
    <property type="entry name" value="PROKAR_NTER_METHYL"/>
    <property type="match status" value="1"/>
</dbReference>
<evidence type="ECO:0008006" key="7">
    <source>
        <dbReference type="Google" id="ProtNLM"/>
    </source>
</evidence>
<dbReference type="Pfam" id="PF00114">
    <property type="entry name" value="Pilin"/>
    <property type="match status" value="1"/>
</dbReference>
<evidence type="ECO:0000313" key="5">
    <source>
        <dbReference type="EMBL" id="KRO73277.1"/>
    </source>
</evidence>
<evidence type="ECO:0000256" key="4">
    <source>
        <dbReference type="SAM" id="Phobius"/>
    </source>
</evidence>
<reference evidence="5 6" key="1">
    <citation type="submission" date="2015-10" db="EMBL/GenBank/DDBJ databases">
        <title>Metagenome-Assembled Genomes uncover a global brackish microbiome.</title>
        <authorList>
            <person name="Hugerth L.W."/>
            <person name="Larsson J."/>
            <person name="Alneberg J."/>
            <person name="Lindh M.V."/>
            <person name="Legrand C."/>
            <person name="Pinhassi J."/>
            <person name="Andersson A.F."/>
        </authorList>
    </citation>
    <scope>NUCLEOTIDE SEQUENCE [LARGE SCALE GENOMIC DNA]</scope>
    <source>
        <strain evidence="5">BACL4 MAG-120507-bin80</strain>
    </source>
</reference>
<comment type="similarity">
    <text evidence="1 3">Belongs to the N-Me-Phe pilin family.</text>
</comment>